<comment type="caution">
    <text evidence="13">The sequence shown here is derived from an EMBL/GenBank/DDBJ whole genome shotgun (WGS) entry which is preliminary data.</text>
</comment>
<evidence type="ECO:0000313" key="13">
    <source>
        <dbReference type="EMBL" id="KAL3400937.1"/>
    </source>
</evidence>
<dbReference type="Proteomes" id="UP001627154">
    <property type="component" value="Unassembled WGS sequence"/>
</dbReference>
<reference evidence="13 14" key="1">
    <citation type="journal article" date="2024" name="bioRxiv">
        <title>A reference genome for Trichogramma kaykai: A tiny desert-dwelling parasitoid wasp with competing sex-ratio distorters.</title>
        <authorList>
            <person name="Culotta J."/>
            <person name="Lindsey A.R."/>
        </authorList>
    </citation>
    <scope>NUCLEOTIDE SEQUENCE [LARGE SCALE GENOMIC DNA]</scope>
    <source>
        <strain evidence="13 14">KSX58</strain>
    </source>
</reference>
<sequence length="898" mass="100877">MVFNKRDLNKAFSPSKMKKFGKRRSAGLVVKPSTSGSTSAVRSEAAQTNIKVIVRVRPHNEKELQDNFKTVVKIIDDRMLVFDPKEEENPFFYRGVVQKGRDLLKKQNKELQFVFDKVFDMSTSNLDVFEGSTKELITSLLDGYNCSVFAYGATGAGKTHTMLGKEGDPGITYRTMAELFAEMELQKDAKGFNLGVSYLEIYNENVQDLLHKVGPLHLREDGRAGVVVAGLKIISIHNADELLSLLAKGNKNRTQHATDANQESSRSHAVFQVYINISSKIDGQVKHVKLSMIDLAGSERASATGCKGARFKEGANINKSLLALGNCINNLADGIKHIPYRDSKLTRLLKDSLGGNCQTVMIANISPSSASFEDTYNTLRYANRAKKIKTSVKKNIVSCQMHVTGYIKMVEDQKREIETLKQKLIAYEKGTLTATVEKSNANNEEQARDLTEFSNKLTELYNKKRIINEKILSLESSDKILYCRILYKKAADQRLHNLTTTVEMHSHDEQNASGKSRVNKSLQYFKRQREGIKVQIKSMWDDLCKIEEDLIEVILKIKSKNLFEKLEDKINFLNSEVEALRMQQQFEHAKKISSLQQCEMESVSTIVKMMSSTLQTYYNLMRGGGTITEKLKQEFKHLVKSLEGIKNIKWSDMNMNKQEEDFYSTTCLSVQDLENPSRTKMIDLLEIDSEDEELRVISPKKQLQMTFDCTPTKFSSPIPATSEVLNGTITLAADPVAVIEDVNADDVPAEPKQLNSTFCLPETKSRKRVLSDSKNQVNSRTPPKVAKRISPKNKTDVNGTIQNGKENNKEVQKTTMTAKSIAILNKLKADRMKPPINPPTFNGDISEVSLKAVRNKERRGLTSTHPYQKPNLHRGTAKLNNAGPTIVSSAMVKKGKTS</sequence>
<accession>A0ABD2X6B1</accession>
<evidence type="ECO:0000256" key="8">
    <source>
        <dbReference type="ARBA" id="ARBA00060769"/>
    </source>
</evidence>
<dbReference type="CDD" id="cd01370">
    <property type="entry name" value="KISc_KIP3_like"/>
    <property type="match status" value="1"/>
</dbReference>
<dbReference type="InterPro" id="IPR001752">
    <property type="entry name" value="Kinesin_motor_dom"/>
</dbReference>
<evidence type="ECO:0000256" key="3">
    <source>
        <dbReference type="ARBA" id="ARBA00022741"/>
    </source>
</evidence>
<feature type="compositionally biased region" description="Polar residues" evidence="11">
    <location>
        <begin position="772"/>
        <end position="781"/>
    </location>
</feature>
<evidence type="ECO:0000256" key="6">
    <source>
        <dbReference type="ARBA" id="ARBA00023175"/>
    </source>
</evidence>
<dbReference type="InterPro" id="IPR036961">
    <property type="entry name" value="Kinesin_motor_dom_sf"/>
</dbReference>
<dbReference type="GO" id="GO:0005874">
    <property type="term" value="C:microtubule"/>
    <property type="evidence" value="ECO:0007669"/>
    <property type="project" value="UniProtKB-KW"/>
</dbReference>
<dbReference type="PRINTS" id="PR00380">
    <property type="entry name" value="KINESINHEAVY"/>
</dbReference>
<keyword evidence="6 9" id="KW-0505">Motor protein</keyword>
<keyword evidence="4 9" id="KW-0067">ATP-binding</keyword>
<dbReference type="PROSITE" id="PS50067">
    <property type="entry name" value="KINESIN_MOTOR_2"/>
    <property type="match status" value="1"/>
</dbReference>
<dbReference type="GO" id="GO:0005524">
    <property type="term" value="F:ATP binding"/>
    <property type="evidence" value="ECO:0007669"/>
    <property type="project" value="UniProtKB-UniRule"/>
</dbReference>
<dbReference type="SMART" id="SM00129">
    <property type="entry name" value="KISc"/>
    <property type="match status" value="1"/>
</dbReference>
<dbReference type="GO" id="GO:0003774">
    <property type="term" value="F:cytoskeletal motor activity"/>
    <property type="evidence" value="ECO:0007669"/>
    <property type="project" value="UniProtKB-UniRule"/>
</dbReference>
<evidence type="ECO:0000256" key="2">
    <source>
        <dbReference type="ARBA" id="ARBA00022701"/>
    </source>
</evidence>
<protein>
    <recommendedName>
        <fullName evidence="12">Kinesin motor domain-containing protein</fullName>
    </recommendedName>
</protein>
<keyword evidence="2" id="KW-0493">Microtubule</keyword>
<comment type="subcellular location">
    <subcellularLocation>
        <location evidence="1">Cytoplasm</location>
        <location evidence="1">Cytoskeleton</location>
    </subcellularLocation>
</comment>
<dbReference type="InterPro" id="IPR027640">
    <property type="entry name" value="Kinesin-like_fam"/>
</dbReference>
<dbReference type="FunFam" id="3.40.850.10:FF:000054">
    <property type="entry name" value="Kinesin-like protein"/>
    <property type="match status" value="1"/>
</dbReference>
<dbReference type="AlphaFoldDB" id="A0ABD2X6B1"/>
<evidence type="ECO:0000256" key="7">
    <source>
        <dbReference type="ARBA" id="ARBA00023212"/>
    </source>
</evidence>
<dbReference type="PANTHER" id="PTHR47968">
    <property type="entry name" value="CENTROMERE PROTEIN E"/>
    <property type="match status" value="1"/>
</dbReference>
<comment type="similarity">
    <text evidence="8">Belongs to the TRAFAC class myosin-kinesin ATPase superfamily. Kinesin family. KIN-8 subfamily.</text>
</comment>
<evidence type="ECO:0000259" key="12">
    <source>
        <dbReference type="PROSITE" id="PS50067"/>
    </source>
</evidence>
<evidence type="ECO:0000256" key="5">
    <source>
        <dbReference type="ARBA" id="ARBA00023054"/>
    </source>
</evidence>
<feature type="binding site" evidence="9">
    <location>
        <begin position="152"/>
        <end position="159"/>
    </location>
    <ligand>
        <name>ATP</name>
        <dbReference type="ChEBI" id="CHEBI:30616"/>
    </ligand>
</feature>
<dbReference type="EMBL" id="JBJJXI010000050">
    <property type="protein sequence ID" value="KAL3400937.1"/>
    <property type="molecule type" value="Genomic_DNA"/>
</dbReference>
<dbReference type="SUPFAM" id="SSF52540">
    <property type="entry name" value="P-loop containing nucleoside triphosphate hydrolases"/>
    <property type="match status" value="1"/>
</dbReference>
<keyword evidence="3 9" id="KW-0547">Nucleotide-binding</keyword>
<feature type="compositionally biased region" description="Polar residues" evidence="11">
    <location>
        <begin position="878"/>
        <end position="888"/>
    </location>
</feature>
<keyword evidence="14" id="KW-1185">Reference proteome</keyword>
<evidence type="ECO:0000313" key="14">
    <source>
        <dbReference type="Proteomes" id="UP001627154"/>
    </source>
</evidence>
<organism evidence="13 14">
    <name type="scientific">Trichogramma kaykai</name>
    <dbReference type="NCBI Taxonomy" id="54128"/>
    <lineage>
        <taxon>Eukaryota</taxon>
        <taxon>Metazoa</taxon>
        <taxon>Ecdysozoa</taxon>
        <taxon>Arthropoda</taxon>
        <taxon>Hexapoda</taxon>
        <taxon>Insecta</taxon>
        <taxon>Pterygota</taxon>
        <taxon>Neoptera</taxon>
        <taxon>Endopterygota</taxon>
        <taxon>Hymenoptera</taxon>
        <taxon>Apocrita</taxon>
        <taxon>Proctotrupomorpha</taxon>
        <taxon>Chalcidoidea</taxon>
        <taxon>Trichogrammatidae</taxon>
        <taxon>Trichogramma</taxon>
    </lineage>
</organism>
<dbReference type="PANTHER" id="PTHR47968:SF65">
    <property type="entry name" value="KINESIN MOTOR DOMAIN-CONTAINING PROTEIN"/>
    <property type="match status" value="1"/>
</dbReference>
<feature type="coiled-coil region" evidence="10">
    <location>
        <begin position="403"/>
        <end position="463"/>
    </location>
</feature>
<evidence type="ECO:0000256" key="11">
    <source>
        <dbReference type="SAM" id="MobiDB-lite"/>
    </source>
</evidence>
<feature type="domain" description="Kinesin motor" evidence="12">
    <location>
        <begin position="49"/>
        <end position="388"/>
    </location>
</feature>
<dbReference type="Pfam" id="PF00225">
    <property type="entry name" value="Kinesin"/>
    <property type="match status" value="1"/>
</dbReference>
<keyword evidence="5 10" id="KW-0175">Coiled coil</keyword>
<feature type="compositionally biased region" description="Polar residues" evidence="11">
    <location>
        <begin position="796"/>
        <end position="805"/>
    </location>
</feature>
<dbReference type="InterPro" id="IPR027417">
    <property type="entry name" value="P-loop_NTPase"/>
</dbReference>
<keyword evidence="7" id="KW-0963">Cytoplasm</keyword>
<gene>
    <name evidence="13" type="ORF">TKK_006059</name>
</gene>
<feature type="coiled-coil region" evidence="10">
    <location>
        <begin position="556"/>
        <end position="583"/>
    </location>
</feature>
<evidence type="ECO:0000256" key="10">
    <source>
        <dbReference type="SAM" id="Coils"/>
    </source>
</evidence>
<evidence type="ECO:0000256" key="4">
    <source>
        <dbReference type="ARBA" id="ARBA00022840"/>
    </source>
</evidence>
<proteinExistence type="inferred from homology"/>
<dbReference type="Gene3D" id="3.40.850.10">
    <property type="entry name" value="Kinesin motor domain"/>
    <property type="match status" value="1"/>
</dbReference>
<feature type="region of interest" description="Disordered" evidence="11">
    <location>
        <begin position="765"/>
        <end position="805"/>
    </location>
</feature>
<feature type="region of interest" description="Disordered" evidence="11">
    <location>
        <begin position="858"/>
        <end position="898"/>
    </location>
</feature>
<evidence type="ECO:0000256" key="1">
    <source>
        <dbReference type="ARBA" id="ARBA00004245"/>
    </source>
</evidence>
<name>A0ABD2X6B1_9HYME</name>
<keyword evidence="7" id="KW-0206">Cytoskeleton</keyword>
<evidence type="ECO:0000256" key="9">
    <source>
        <dbReference type="PROSITE-ProRule" id="PRU00283"/>
    </source>
</evidence>